<evidence type="ECO:0000313" key="2">
    <source>
        <dbReference type="EMBL" id="CAF1109704.1"/>
    </source>
</evidence>
<proteinExistence type="predicted"/>
<dbReference type="PANTHER" id="PTHR31061">
    <property type="entry name" value="LD22376P"/>
    <property type="match status" value="1"/>
</dbReference>
<protein>
    <recommendedName>
        <fullName evidence="4">Heparan-alpha-glucosaminide N-acetyltransferase-like protein</fullName>
    </recommendedName>
</protein>
<accession>A0A814PRB7</accession>
<feature type="transmembrane region" description="Helical" evidence="1">
    <location>
        <begin position="482"/>
        <end position="500"/>
    </location>
</feature>
<keyword evidence="1" id="KW-0472">Membrane</keyword>
<feature type="transmembrane region" description="Helical" evidence="1">
    <location>
        <begin position="534"/>
        <end position="557"/>
    </location>
</feature>
<evidence type="ECO:0000313" key="3">
    <source>
        <dbReference type="Proteomes" id="UP000663860"/>
    </source>
</evidence>
<keyword evidence="1" id="KW-1133">Transmembrane helix</keyword>
<feature type="transmembrane region" description="Helical" evidence="1">
    <location>
        <begin position="716"/>
        <end position="739"/>
    </location>
</feature>
<feature type="transmembrane region" description="Helical" evidence="1">
    <location>
        <begin position="618"/>
        <end position="639"/>
    </location>
</feature>
<feature type="transmembrane region" description="Helical" evidence="1">
    <location>
        <begin position="300"/>
        <end position="322"/>
    </location>
</feature>
<feature type="transmembrane region" description="Helical" evidence="1">
    <location>
        <begin position="651"/>
        <end position="669"/>
    </location>
</feature>
<name>A0A814PRB7_9BILA</name>
<dbReference type="AlphaFoldDB" id="A0A814PRB7"/>
<feature type="transmembrane region" description="Helical" evidence="1">
    <location>
        <begin position="421"/>
        <end position="440"/>
    </location>
</feature>
<dbReference type="Proteomes" id="UP000663860">
    <property type="component" value="Unassembled WGS sequence"/>
</dbReference>
<comment type="caution">
    <text evidence="2">The sequence shown here is derived from an EMBL/GenBank/DDBJ whole genome shotgun (WGS) entry which is preliminary data.</text>
</comment>
<dbReference type="PANTHER" id="PTHR31061:SF24">
    <property type="entry name" value="LD22376P"/>
    <property type="match status" value="1"/>
</dbReference>
<dbReference type="EMBL" id="CAJNOE010000272">
    <property type="protein sequence ID" value="CAF1109704.1"/>
    <property type="molecule type" value="Genomic_DNA"/>
</dbReference>
<feature type="transmembrane region" description="Helical" evidence="1">
    <location>
        <begin position="449"/>
        <end position="466"/>
    </location>
</feature>
<reference evidence="2" key="1">
    <citation type="submission" date="2021-02" db="EMBL/GenBank/DDBJ databases">
        <authorList>
            <person name="Nowell W R."/>
        </authorList>
    </citation>
    <scope>NUCLEOTIDE SEQUENCE</scope>
</reference>
<evidence type="ECO:0008006" key="4">
    <source>
        <dbReference type="Google" id="ProtNLM"/>
    </source>
</evidence>
<keyword evidence="1" id="KW-0812">Transmembrane</keyword>
<feature type="transmembrane region" description="Helical" evidence="1">
    <location>
        <begin position="387"/>
        <end position="406"/>
    </location>
</feature>
<feature type="transmembrane region" description="Helical" evidence="1">
    <location>
        <begin position="751"/>
        <end position="770"/>
    </location>
</feature>
<organism evidence="2 3">
    <name type="scientific">Adineta steineri</name>
    <dbReference type="NCBI Taxonomy" id="433720"/>
    <lineage>
        <taxon>Eukaryota</taxon>
        <taxon>Metazoa</taxon>
        <taxon>Spiralia</taxon>
        <taxon>Gnathifera</taxon>
        <taxon>Rotifera</taxon>
        <taxon>Eurotatoria</taxon>
        <taxon>Bdelloidea</taxon>
        <taxon>Adinetida</taxon>
        <taxon>Adinetidae</taxon>
        <taxon>Adineta</taxon>
    </lineage>
</organism>
<feature type="transmembrane region" description="Helical" evidence="1">
    <location>
        <begin position="681"/>
        <end position="704"/>
    </location>
</feature>
<evidence type="ECO:0000256" key="1">
    <source>
        <dbReference type="SAM" id="Phobius"/>
    </source>
</evidence>
<gene>
    <name evidence="2" type="ORF">IZO911_LOCUS23516</name>
</gene>
<sequence length="777" mass="89036">MLYHLGTRDMSTLEEIETDIGIPKPRSFQFSQLNQCIEYVNQMSFMEGEGIVACDTRTYHRIKIKSPSYLIIHYGTVGVENENKTGQFCLSIWLQGEQQEYLNYFPKFIQEYNEIEKRIEESIIPQLINEFTKLFSSETKTFFDNLNKEHPSSGKPNQDRKRLIFTKLFQQNQGINWNISCKKHTIKDDPSDPPSMDEAYLIIHNTNNSNGITLYGNQVECEGCDLKKLMVVASNKSASRIIDTKYAYDLELRLSSSNSSLLCQFASYKFAENGTYVLSIMQNTSTDIMCSIEQIGTLSYYWTPAILGIITVILYTVLVQLWHHLHCRRHFNHFYTNIFHSQATDDNLNIRTLSSLENIQQEAINASNNRTRRALPKRLRSLDTFRGFSLMVMIFVNYGGGGYWFFDHSTWNGLTLADLVFPWFTWMMGVSVVLSQRSLLAKNVRKRNILLKICQRTAILFLLGLSEQGHLIKLTNMRIEGVLQRLATCYFFTAILVLVFERKENNQQETIQLSIDNNIEQPFRTELYKSIIQYWIQWLLVILVVTVWILLTFLVPIPNCPTGYIGPGGRHNHGNYWNCTGGAAGYIDRLILGTSHLYNDPTCKEIYSTKIPYDPEGLLGNLTGILLCYLGAQAGHSFIHSTRVHRVCIQWIISGIICGCFGLGLSQGGHSDSWIPINKNLWSLTFVFTLASLAFIVLTILYLLVDVHQWFTGAPFLWLGMNSIAIYMCHGLFGVSFPVQLDVDDSHAQQLAMNLYGSLFWSFIAGIMYYKKVFIAI</sequence>